<accession>A0ABV4AIS4</accession>
<dbReference type="Pfam" id="PF06961">
    <property type="entry name" value="DUF1294"/>
    <property type="match status" value="1"/>
</dbReference>
<comment type="caution">
    <text evidence="2">The sequence shown here is derived from an EMBL/GenBank/DDBJ whole genome shotgun (WGS) entry which is preliminary data.</text>
</comment>
<sequence length="129" mass="14496">MFITPWLAAGGGLLLAALLALASGGLIEPYWAGHHLLLSLLTALCYGFDKWAAHRDWRRVPERRLLLLDLLGGWPGGAAAQWLFHHKTRKHSYQQRFLMAAVLHLGALVVCWHWGPQPLMELLWATVSK</sequence>
<name>A0ABV4AIS4_9GAMM</name>
<dbReference type="RefSeq" id="WP_369455177.1">
    <property type="nucleotide sequence ID" value="NZ_JBGCUO010000001.1"/>
</dbReference>
<evidence type="ECO:0000256" key="1">
    <source>
        <dbReference type="SAM" id="Phobius"/>
    </source>
</evidence>
<feature type="transmembrane region" description="Helical" evidence="1">
    <location>
        <begin position="32"/>
        <end position="49"/>
    </location>
</feature>
<keyword evidence="1" id="KW-0812">Transmembrane</keyword>
<evidence type="ECO:0000313" key="3">
    <source>
        <dbReference type="Proteomes" id="UP001562065"/>
    </source>
</evidence>
<feature type="transmembrane region" description="Helical" evidence="1">
    <location>
        <begin position="97"/>
        <end position="115"/>
    </location>
</feature>
<proteinExistence type="predicted"/>
<keyword evidence="1" id="KW-1133">Transmembrane helix</keyword>
<organism evidence="2 3">
    <name type="scientific">Isoalcanivorax beigongshangi</name>
    <dbReference type="NCBI Taxonomy" id="3238810"/>
    <lineage>
        <taxon>Bacteria</taxon>
        <taxon>Pseudomonadati</taxon>
        <taxon>Pseudomonadota</taxon>
        <taxon>Gammaproteobacteria</taxon>
        <taxon>Oceanospirillales</taxon>
        <taxon>Alcanivoracaceae</taxon>
        <taxon>Isoalcanivorax</taxon>
    </lineage>
</organism>
<protein>
    <submittedName>
        <fullName evidence="2">DUF1294 domain-containing protein</fullName>
    </submittedName>
</protein>
<keyword evidence="3" id="KW-1185">Reference proteome</keyword>
<dbReference type="Proteomes" id="UP001562065">
    <property type="component" value="Unassembled WGS sequence"/>
</dbReference>
<keyword evidence="1" id="KW-0472">Membrane</keyword>
<gene>
    <name evidence="2" type="ORF">AB5I84_07175</name>
</gene>
<dbReference type="InterPro" id="IPR010718">
    <property type="entry name" value="DUF1294"/>
</dbReference>
<evidence type="ECO:0000313" key="2">
    <source>
        <dbReference type="EMBL" id="MEY1661931.1"/>
    </source>
</evidence>
<dbReference type="EMBL" id="JBGCUO010000001">
    <property type="protein sequence ID" value="MEY1661931.1"/>
    <property type="molecule type" value="Genomic_DNA"/>
</dbReference>
<reference evidence="2 3" key="1">
    <citation type="submission" date="2024-07" db="EMBL/GenBank/DDBJ databases">
        <authorList>
            <person name="Ren Q."/>
        </authorList>
    </citation>
    <scope>NUCLEOTIDE SEQUENCE [LARGE SCALE GENOMIC DNA]</scope>
    <source>
        <strain evidence="2 3">REN37</strain>
    </source>
</reference>